<reference evidence="3 4" key="1">
    <citation type="journal article" date="2012" name="J. Bacteriol.">
        <title>Complete genome sequences of Methylophaga sp. strain JAM1 and Methylophaga sp. strain JAM7.</title>
        <authorList>
            <person name="Villeneuve C."/>
            <person name="Martineau C."/>
            <person name="Mauffrey F."/>
            <person name="Villemur R."/>
        </authorList>
    </citation>
    <scope>NUCLEOTIDE SEQUENCE [LARGE SCALE GENOMIC DNA]</scope>
    <source>
        <strain evidence="3 4">JAM7</strain>
    </source>
</reference>
<dbReference type="HOGENOM" id="CLU_085088_0_0_6"/>
<keyword evidence="2" id="KW-0732">Signal</keyword>
<proteinExistence type="predicted"/>
<evidence type="ECO:0000256" key="2">
    <source>
        <dbReference type="SAM" id="SignalP"/>
    </source>
</evidence>
<dbReference type="EMBL" id="CP003380">
    <property type="protein sequence ID" value="AFJ02540.1"/>
    <property type="molecule type" value="Genomic_DNA"/>
</dbReference>
<organism evidence="3 4">
    <name type="scientific">Methylophaga frappieri (strain ATCC BAA-2434 / DSM 25690 / JAM7)</name>
    <dbReference type="NCBI Taxonomy" id="754477"/>
    <lineage>
        <taxon>Bacteria</taxon>
        <taxon>Pseudomonadati</taxon>
        <taxon>Pseudomonadota</taxon>
        <taxon>Gammaproteobacteria</taxon>
        <taxon>Thiotrichales</taxon>
        <taxon>Piscirickettsiaceae</taxon>
        <taxon>Methylophaga</taxon>
    </lineage>
</organism>
<feature type="coiled-coil region" evidence="1">
    <location>
        <begin position="46"/>
        <end position="101"/>
    </location>
</feature>
<evidence type="ECO:0000256" key="1">
    <source>
        <dbReference type="SAM" id="Coils"/>
    </source>
</evidence>
<keyword evidence="4" id="KW-1185">Reference proteome</keyword>
<dbReference type="PIRSF" id="PIRSF028069">
    <property type="entry name" value="UCP028069"/>
    <property type="match status" value="1"/>
</dbReference>
<protein>
    <submittedName>
        <fullName evidence="3">TonB system biopolymer transport component, Chromosome segregation ATPase</fullName>
    </submittedName>
</protein>
<feature type="signal peptide" evidence="2">
    <location>
        <begin position="1"/>
        <end position="28"/>
    </location>
</feature>
<dbReference type="RefSeq" id="WP_014703960.1">
    <property type="nucleotide sequence ID" value="NC_017856.1"/>
</dbReference>
<dbReference type="PATRIC" id="fig|754477.3.peg.1371"/>
<gene>
    <name evidence="3" type="ordered locus">Q7C_1390</name>
</gene>
<dbReference type="InterPro" id="IPR016866">
    <property type="entry name" value="UCP028069"/>
</dbReference>
<evidence type="ECO:0000313" key="3">
    <source>
        <dbReference type="EMBL" id="AFJ02540.1"/>
    </source>
</evidence>
<dbReference type="STRING" id="754477.Q7C_1390"/>
<dbReference type="AlphaFoldDB" id="I1YHZ7"/>
<dbReference type="KEGG" id="mec:Q7C_1390"/>
<sequence precursor="true">MLNTFQGLMRWRFLVVAGGIMLPFSATWSGAVDQAVDEQVATEIAAQRTQSEIDNLDDETRTLLNEYRAVLRQSESLEAYNTQLEQLVSSQQDELTSIENQLANIDTTQRDIVPMMLKMIDVLEQFVALDIPFLPEERADRIAELKTLMDRSDVNLSEKYRRILEAYQVETEYGRTIEAYQGEAEIDGTIRNVDFLRIGRLNLYYLSLDGRSAGIWDNQQNSWQQLGSEYNQGIAEALKVARKQLPPDLLILPVKTAGAAQ</sequence>
<accession>I1YHZ7</accession>
<keyword evidence="1" id="KW-0175">Coiled coil</keyword>
<feature type="chain" id="PRO_5003654643" evidence="2">
    <location>
        <begin position="29"/>
        <end position="261"/>
    </location>
</feature>
<name>I1YHZ7_METFJ</name>
<dbReference type="Proteomes" id="UP000009145">
    <property type="component" value="Chromosome"/>
</dbReference>
<dbReference type="eggNOG" id="COG1196">
    <property type="taxonomic scope" value="Bacteria"/>
</dbReference>
<evidence type="ECO:0000313" key="4">
    <source>
        <dbReference type="Proteomes" id="UP000009145"/>
    </source>
</evidence>
<dbReference type="Pfam" id="PF11932">
    <property type="entry name" value="DUF3450"/>
    <property type="match status" value="1"/>
</dbReference>